<feature type="coiled-coil region" evidence="1">
    <location>
        <begin position="19"/>
        <end position="56"/>
    </location>
</feature>
<evidence type="ECO:0000313" key="3">
    <source>
        <dbReference type="EMBL" id="TBU01754.1"/>
    </source>
</evidence>
<dbReference type="VEuPathDB" id="MicrosporidiaDB:CWI36_1269p0020"/>
<evidence type="ECO:0000256" key="1">
    <source>
        <dbReference type="SAM" id="Coils"/>
    </source>
</evidence>
<dbReference type="AlphaFoldDB" id="A0A4Q9L0J5"/>
<reference evidence="4 5" key="1">
    <citation type="submission" date="2017-12" db="EMBL/GenBank/DDBJ databases">
        <authorList>
            <person name="Pombert J.-F."/>
            <person name="Haag K.L."/>
            <person name="Ebert D."/>
        </authorList>
    </citation>
    <scope>NUCLEOTIDE SEQUENCE [LARGE SCALE GENOMIC DNA]</scope>
    <source>
        <strain evidence="3">BE-OM-2</strain>
        <strain evidence="2">IL-BN-2</strain>
    </source>
</reference>
<protein>
    <submittedName>
        <fullName evidence="2">Uncharacterized protein</fullName>
    </submittedName>
</protein>
<dbReference type="Proteomes" id="UP000293045">
    <property type="component" value="Unassembled WGS sequence"/>
</dbReference>
<dbReference type="EMBL" id="PIXR01001560">
    <property type="protein sequence ID" value="TBU00844.1"/>
    <property type="molecule type" value="Genomic_DNA"/>
</dbReference>
<organism evidence="2 5">
    <name type="scientific">Hamiltosporidium magnivora</name>
    <dbReference type="NCBI Taxonomy" id="148818"/>
    <lineage>
        <taxon>Eukaryota</taxon>
        <taxon>Fungi</taxon>
        <taxon>Fungi incertae sedis</taxon>
        <taxon>Microsporidia</taxon>
        <taxon>Dubosqiidae</taxon>
        <taxon>Hamiltosporidium</taxon>
    </lineage>
</organism>
<evidence type="ECO:0000313" key="2">
    <source>
        <dbReference type="EMBL" id="TBU00844.1"/>
    </source>
</evidence>
<proteinExistence type="predicted"/>
<dbReference type="VEuPathDB" id="MicrosporidiaDB:CWI39_1560p0020"/>
<keyword evidence="1" id="KW-0175">Coiled coil</keyword>
<comment type="caution">
    <text evidence="2">The sequence shown here is derived from an EMBL/GenBank/DDBJ whole genome shotgun (WGS) entry which is preliminary data.</text>
</comment>
<dbReference type="Proteomes" id="UP000291404">
    <property type="component" value="Unassembled WGS sequence"/>
</dbReference>
<evidence type="ECO:0000313" key="5">
    <source>
        <dbReference type="Proteomes" id="UP000293045"/>
    </source>
</evidence>
<accession>A0A4Q9L0J5</accession>
<name>A0A4Q9L0J5_9MICR</name>
<keyword evidence="4" id="KW-1185">Reference proteome</keyword>
<evidence type="ECO:0000313" key="4">
    <source>
        <dbReference type="Proteomes" id="UP000291404"/>
    </source>
</evidence>
<sequence>MDDSYLKQAKNKLKIIKLILEYENEKENFINQRKKYLNLKQKMKEKKSVKEFMKKEDKKMN</sequence>
<gene>
    <name evidence="3" type="ORF">CWI36_1269p0020</name>
    <name evidence="2" type="ORF">CWI39_1560p0020</name>
</gene>
<dbReference type="EMBL" id="PITI01001269">
    <property type="protein sequence ID" value="TBU01754.1"/>
    <property type="molecule type" value="Genomic_DNA"/>
</dbReference>